<dbReference type="GO" id="GO:0005524">
    <property type="term" value="F:ATP binding"/>
    <property type="evidence" value="ECO:0007669"/>
    <property type="project" value="UniProtKB-UniRule"/>
</dbReference>
<dbReference type="EMBL" id="CP007139">
    <property type="protein sequence ID" value="AIE85282.1"/>
    <property type="molecule type" value="Genomic_DNA"/>
</dbReference>
<keyword evidence="6 11" id="KW-0694">RNA-binding</keyword>
<evidence type="ECO:0000256" key="5">
    <source>
        <dbReference type="ARBA" id="ARBA00022840"/>
    </source>
</evidence>
<dbReference type="PANTHER" id="PTHR11766">
    <property type="entry name" value="TYROSYL-TRNA SYNTHETASE"/>
    <property type="match status" value="1"/>
</dbReference>
<comment type="catalytic activity">
    <reaction evidence="9 10">
        <text>tRNA(Tyr) + L-tyrosine + ATP = L-tyrosyl-tRNA(Tyr) + AMP + diphosphate + H(+)</text>
        <dbReference type="Rhea" id="RHEA:10220"/>
        <dbReference type="Rhea" id="RHEA-COMP:9706"/>
        <dbReference type="Rhea" id="RHEA-COMP:9707"/>
        <dbReference type="ChEBI" id="CHEBI:15378"/>
        <dbReference type="ChEBI" id="CHEBI:30616"/>
        <dbReference type="ChEBI" id="CHEBI:33019"/>
        <dbReference type="ChEBI" id="CHEBI:58315"/>
        <dbReference type="ChEBI" id="CHEBI:78442"/>
        <dbReference type="ChEBI" id="CHEBI:78536"/>
        <dbReference type="ChEBI" id="CHEBI:456215"/>
        <dbReference type="EC" id="6.1.1.1"/>
    </reaction>
</comment>
<dbReference type="PANTHER" id="PTHR11766:SF1">
    <property type="entry name" value="TYROSINE--TRNA LIGASE"/>
    <property type="match status" value="1"/>
</dbReference>
<dbReference type="Gene3D" id="3.40.50.620">
    <property type="entry name" value="HUPs"/>
    <property type="match status" value="1"/>
</dbReference>
<evidence type="ECO:0000256" key="4">
    <source>
        <dbReference type="ARBA" id="ARBA00022741"/>
    </source>
</evidence>
<keyword evidence="2 10" id="KW-0963">Cytoplasm</keyword>
<dbReference type="eggNOG" id="COG0162">
    <property type="taxonomic scope" value="Bacteria"/>
</dbReference>
<evidence type="ECO:0000256" key="10">
    <source>
        <dbReference type="HAMAP-Rule" id="MF_02007"/>
    </source>
</evidence>
<protein>
    <recommendedName>
        <fullName evidence="10">Tyrosine--tRNA ligase</fullName>
        <ecNumber evidence="10">6.1.1.1</ecNumber>
    </recommendedName>
    <alternativeName>
        <fullName evidence="10">Tyrosyl-tRNA synthetase</fullName>
        <shortName evidence="10">TyrRS</shortName>
    </alternativeName>
</protein>
<evidence type="ECO:0000256" key="8">
    <source>
        <dbReference type="ARBA" id="ARBA00023146"/>
    </source>
</evidence>
<evidence type="ECO:0000256" key="6">
    <source>
        <dbReference type="ARBA" id="ARBA00022884"/>
    </source>
</evidence>
<evidence type="ECO:0000256" key="2">
    <source>
        <dbReference type="ARBA" id="ARBA00022490"/>
    </source>
</evidence>
<keyword evidence="7 10" id="KW-0648">Protein biosynthesis</keyword>
<dbReference type="GO" id="GO:0004831">
    <property type="term" value="F:tyrosine-tRNA ligase activity"/>
    <property type="evidence" value="ECO:0007669"/>
    <property type="project" value="UniProtKB-UniRule"/>
</dbReference>
<dbReference type="FunFam" id="3.40.50.620:FF:000061">
    <property type="entry name" value="Tyrosine--tRNA ligase"/>
    <property type="match status" value="1"/>
</dbReference>
<proteinExistence type="inferred from homology"/>
<keyword evidence="5 10" id="KW-0067">ATP-binding</keyword>
<dbReference type="Gene3D" id="1.10.240.10">
    <property type="entry name" value="Tyrosyl-Transfer RNA Synthetase"/>
    <property type="match status" value="1"/>
</dbReference>
<accession>A0A068NPH8</accession>
<dbReference type="OrthoDB" id="9804243at2"/>
<dbReference type="InterPro" id="IPR036986">
    <property type="entry name" value="S4_RNA-bd_sf"/>
</dbReference>
<organism evidence="12 13">
    <name type="scientific">Fimbriimonas ginsengisoli Gsoil 348</name>
    <dbReference type="NCBI Taxonomy" id="661478"/>
    <lineage>
        <taxon>Bacteria</taxon>
        <taxon>Bacillati</taxon>
        <taxon>Armatimonadota</taxon>
        <taxon>Fimbriimonadia</taxon>
        <taxon>Fimbriimonadales</taxon>
        <taxon>Fimbriimonadaceae</taxon>
        <taxon>Fimbriimonas</taxon>
    </lineage>
</organism>
<keyword evidence="4 10" id="KW-0547">Nucleotide-binding</keyword>
<evidence type="ECO:0000256" key="1">
    <source>
        <dbReference type="ARBA" id="ARBA00011738"/>
    </source>
</evidence>
<dbReference type="GO" id="GO:0006437">
    <property type="term" value="P:tyrosyl-tRNA aminoacylation"/>
    <property type="evidence" value="ECO:0007669"/>
    <property type="project" value="UniProtKB-UniRule"/>
</dbReference>
<keyword evidence="13" id="KW-1185">Reference proteome</keyword>
<dbReference type="NCBIfam" id="TIGR00234">
    <property type="entry name" value="tyrS"/>
    <property type="match status" value="1"/>
</dbReference>
<dbReference type="STRING" id="661478.OP10G_1914"/>
<dbReference type="SUPFAM" id="SSF55174">
    <property type="entry name" value="Alpha-L RNA-binding motif"/>
    <property type="match status" value="1"/>
</dbReference>
<dbReference type="PROSITE" id="PS50889">
    <property type="entry name" value="S4"/>
    <property type="match status" value="1"/>
</dbReference>
<dbReference type="Proteomes" id="UP000027982">
    <property type="component" value="Chromosome"/>
</dbReference>
<comment type="subcellular location">
    <subcellularLocation>
        <location evidence="10">Cytoplasm</location>
    </subcellularLocation>
</comment>
<dbReference type="InterPro" id="IPR014729">
    <property type="entry name" value="Rossmann-like_a/b/a_fold"/>
</dbReference>
<gene>
    <name evidence="10" type="primary">tyrS</name>
    <name evidence="12" type="ORF">OP10G_1914</name>
</gene>
<evidence type="ECO:0000256" key="9">
    <source>
        <dbReference type="ARBA" id="ARBA00048248"/>
    </source>
</evidence>
<dbReference type="PRINTS" id="PR01040">
    <property type="entry name" value="TRNASYNTHTYR"/>
</dbReference>
<evidence type="ECO:0000313" key="12">
    <source>
        <dbReference type="EMBL" id="AIE85282.1"/>
    </source>
</evidence>
<dbReference type="InterPro" id="IPR002305">
    <property type="entry name" value="aa-tRNA-synth_Ic"/>
</dbReference>
<dbReference type="KEGG" id="fgi:OP10G_1914"/>
<dbReference type="AlphaFoldDB" id="A0A068NPH8"/>
<dbReference type="HAMAP" id="MF_02007">
    <property type="entry name" value="Tyr_tRNA_synth_type2"/>
    <property type="match status" value="1"/>
</dbReference>
<dbReference type="Pfam" id="PF00579">
    <property type="entry name" value="tRNA-synt_1b"/>
    <property type="match status" value="1"/>
</dbReference>
<dbReference type="InterPro" id="IPR024108">
    <property type="entry name" value="Tyr-tRNA-ligase_bac_2"/>
</dbReference>
<dbReference type="Gene3D" id="3.10.290.10">
    <property type="entry name" value="RNA-binding S4 domain"/>
    <property type="match status" value="1"/>
</dbReference>
<sequence>MTIDEQLAILRRGTTEIISEADLRKKLEKGVPLRVKLGVDPTAKSVTLGWAVVLRKLRDFQRLGHQAVLVIGDFTAQIGDPSGKNKTRPQLTREDVQANVDAVLNQIDMILDRSKTEIVFNKDWLGKMTFEDVIKLCSRYTVARILERDDFTKRLAEQRPIAMHEILYPLCQGMDSVEIVADVEIGGNDQKFNNLVGRTLMEQYGQEAQVVVLCPLLVGLDGKEKMSQSLGNFIGVRDTPNDMFGKTMSIPDDIISNYFELATDVPMLEVHEMLAPGKNPRDAKVHLAKEIVRAYHGDEAAEAAEQYFIDTFSKRQQPVEAEEAAIPPEAIEDGHVAVPAMLVALGMAKSNGAAKDLVKAGAVSVDGEKLLDLRVPAEAIRGKVLKVGKHQFKRLS</sequence>
<dbReference type="HOGENOM" id="CLU_024003_5_0_0"/>
<name>A0A068NPH8_FIMGI</name>
<dbReference type="SUPFAM" id="SSF52374">
    <property type="entry name" value="Nucleotidylyl transferase"/>
    <property type="match status" value="1"/>
</dbReference>
<evidence type="ECO:0000313" key="13">
    <source>
        <dbReference type="Proteomes" id="UP000027982"/>
    </source>
</evidence>
<comment type="caution">
    <text evidence="10">Lacks conserved residue(s) required for the propagation of feature annotation.</text>
</comment>
<evidence type="ECO:0000256" key="3">
    <source>
        <dbReference type="ARBA" id="ARBA00022598"/>
    </source>
</evidence>
<reference evidence="12 13" key="1">
    <citation type="journal article" date="2014" name="PLoS ONE">
        <title>The first complete genome sequence of the class fimbriimonadia in the phylum armatimonadetes.</title>
        <authorList>
            <person name="Hu Z.Y."/>
            <person name="Wang Y.Z."/>
            <person name="Im W.T."/>
            <person name="Wang S.Y."/>
            <person name="Zhao G.P."/>
            <person name="Zheng H.J."/>
            <person name="Quan Z.X."/>
        </authorList>
    </citation>
    <scope>NUCLEOTIDE SEQUENCE [LARGE SCALE GENOMIC DNA]</scope>
    <source>
        <strain evidence="12">Gsoil 348</strain>
    </source>
</reference>
<dbReference type="InterPro" id="IPR002307">
    <property type="entry name" value="Tyr-tRNA-ligase"/>
</dbReference>
<dbReference type="CDD" id="cd00165">
    <property type="entry name" value="S4"/>
    <property type="match status" value="1"/>
</dbReference>
<evidence type="ECO:0000256" key="7">
    <source>
        <dbReference type="ARBA" id="ARBA00022917"/>
    </source>
</evidence>
<keyword evidence="3 10" id="KW-0436">Ligase</keyword>
<dbReference type="InterPro" id="IPR024088">
    <property type="entry name" value="Tyr-tRNA-ligase_bac-type"/>
</dbReference>
<dbReference type="GO" id="GO:0005829">
    <property type="term" value="C:cytosol"/>
    <property type="evidence" value="ECO:0007669"/>
    <property type="project" value="TreeGrafter"/>
</dbReference>
<dbReference type="CDD" id="cd00805">
    <property type="entry name" value="TyrRS_core"/>
    <property type="match status" value="1"/>
</dbReference>
<keyword evidence="8 10" id="KW-0030">Aminoacyl-tRNA synthetase</keyword>
<dbReference type="EC" id="6.1.1.1" evidence="10"/>
<comment type="similarity">
    <text evidence="10">Belongs to the class-I aminoacyl-tRNA synthetase family. TyrS type 2 subfamily.</text>
</comment>
<evidence type="ECO:0000256" key="11">
    <source>
        <dbReference type="PROSITE-ProRule" id="PRU00182"/>
    </source>
</evidence>
<comment type="function">
    <text evidence="10">Catalyzes the attachment of tyrosine to tRNA(Tyr) in a two-step reaction: tyrosine is first activated by ATP to form Tyr-AMP and then transferred to the acceptor end of tRNA(Tyr).</text>
</comment>
<comment type="subunit">
    <text evidence="1 10">Homodimer.</text>
</comment>
<dbReference type="RefSeq" id="WP_025226136.1">
    <property type="nucleotide sequence ID" value="NZ_CP007139.1"/>
</dbReference>
<dbReference type="GO" id="GO:0003723">
    <property type="term" value="F:RNA binding"/>
    <property type="evidence" value="ECO:0007669"/>
    <property type="project" value="UniProtKB-KW"/>
</dbReference>